<dbReference type="GO" id="GO:0000428">
    <property type="term" value="C:DNA-directed RNA polymerase complex"/>
    <property type="evidence" value="ECO:0007669"/>
    <property type="project" value="UniProtKB-KW"/>
</dbReference>
<evidence type="ECO:0000313" key="7">
    <source>
        <dbReference type="Proteomes" id="UP000009376"/>
    </source>
</evidence>
<dbReference type="GO" id="GO:0005737">
    <property type="term" value="C:cytoplasm"/>
    <property type="evidence" value="ECO:0007669"/>
    <property type="project" value="UniProtKB-SubCell"/>
</dbReference>
<dbReference type="Pfam" id="PF03876">
    <property type="entry name" value="SHS2_Rpb7-N"/>
    <property type="match status" value="1"/>
</dbReference>
<dbReference type="InterPro" id="IPR036898">
    <property type="entry name" value="RNA_pol_Rpb7-like_N_sf"/>
</dbReference>
<accession>D6GUH4</accession>
<dbReference type="NCBIfam" id="TIGR00448">
    <property type="entry name" value="rpoE"/>
    <property type="match status" value="1"/>
</dbReference>
<evidence type="ECO:0000313" key="6">
    <source>
        <dbReference type="EMBL" id="EFD93102.1"/>
    </source>
</evidence>
<dbReference type="InterPro" id="IPR004519">
    <property type="entry name" value="RNAP_E/RPC8"/>
</dbReference>
<dbReference type="AlphaFoldDB" id="D6GUH4"/>
<keyword evidence="4" id="KW-0808">Transferase</keyword>
<dbReference type="Proteomes" id="UP000009376">
    <property type="component" value="Unassembled WGS sequence"/>
</dbReference>
<comment type="subunit">
    <text evidence="4">Part of the RNA polymerase complex. Forms a stalk with Rpo4 that extends from the main structure.</text>
</comment>
<dbReference type="SUPFAM" id="SSF88798">
    <property type="entry name" value="N-terminal, heterodimerisation domain of RBP7 (RpoE)"/>
    <property type="match status" value="1"/>
</dbReference>
<dbReference type="Gene3D" id="3.30.1490.120">
    <property type="entry name" value="RNA polymerase Rpb7-like, N-terminal domain"/>
    <property type="match status" value="1"/>
</dbReference>
<evidence type="ECO:0000259" key="5">
    <source>
        <dbReference type="PROSITE" id="PS50126"/>
    </source>
</evidence>
<reference evidence="6 7" key="1">
    <citation type="journal article" date="2010" name="Proc. Natl. Acad. Sci. U.S.A.">
        <title>Enigmatic, ultrasmall, uncultivated Archaea.</title>
        <authorList>
            <person name="Baker B.J."/>
            <person name="Comolli L.R."/>
            <person name="Dick G.J."/>
            <person name="Hauser L.J."/>
            <person name="Hyatt D."/>
            <person name="Dill B.D."/>
            <person name="Land M.L."/>
            <person name="Verberkmoes N.C."/>
            <person name="Hettich R.L."/>
            <person name="Banfield J.F."/>
        </authorList>
    </citation>
    <scope>NUCLEOTIDE SEQUENCE [LARGE SCALE GENOMIC DNA]</scope>
</reference>
<comment type="function">
    <text evidence="4">DNA-dependent RNA polymerase (RNAP) catalyzes the transcription of DNA into RNA using the four ribonucleoside triphosphates as substrates.</text>
</comment>
<dbReference type="NCBIfam" id="NF006333">
    <property type="entry name" value="PRK08563.1"/>
    <property type="match status" value="1"/>
</dbReference>
<comment type="domain">
    <text evidence="4">Forms 2 domains with an elongated structure; Rpo4 packs into the hinge region between the 2 domains.</text>
</comment>
<dbReference type="SMART" id="SM00316">
    <property type="entry name" value="S1"/>
    <property type="match status" value="1"/>
</dbReference>
<dbReference type="PANTHER" id="PTHR12709:SF4">
    <property type="entry name" value="DNA-DIRECTED RNA POLYMERASE II SUBUNIT RPB7"/>
    <property type="match status" value="1"/>
</dbReference>
<evidence type="ECO:0000256" key="2">
    <source>
        <dbReference type="ARBA" id="ARBA00022478"/>
    </source>
</evidence>
<comment type="subcellular location">
    <subcellularLocation>
        <location evidence="4">Cytoplasm</location>
    </subcellularLocation>
</comment>
<keyword evidence="3 4" id="KW-0804">Transcription</keyword>
<dbReference type="GO" id="GO:0003899">
    <property type="term" value="F:DNA-directed RNA polymerase activity"/>
    <property type="evidence" value="ECO:0007669"/>
    <property type="project" value="UniProtKB-UniRule"/>
</dbReference>
<organism evidence="6 7">
    <name type="scientific">Candidatus Parvarchaeum acidophilus ARMAN-5</name>
    <dbReference type="NCBI Taxonomy" id="662762"/>
    <lineage>
        <taxon>Archaea</taxon>
        <taxon>Candidatus Parvarchaeota</taxon>
        <taxon>Candidatus Parvarchaeum</taxon>
    </lineage>
</organism>
<dbReference type="EC" id="2.7.7.6" evidence="4"/>
<dbReference type="InterPro" id="IPR003029">
    <property type="entry name" value="S1_domain"/>
</dbReference>
<dbReference type="InterPro" id="IPR045113">
    <property type="entry name" value="Rpb7-like"/>
</dbReference>
<evidence type="ECO:0000256" key="1">
    <source>
        <dbReference type="ARBA" id="ARBA00009307"/>
    </source>
</evidence>
<dbReference type="InterPro" id="IPR012340">
    <property type="entry name" value="NA-bd_OB-fold"/>
</dbReference>
<keyword evidence="4" id="KW-0548">Nucleotidyltransferase</keyword>
<keyword evidence="4" id="KW-0963">Cytoplasm</keyword>
<name>D6GUH4_PARA5</name>
<comment type="catalytic activity">
    <reaction evidence="4">
        <text>RNA(n) + a ribonucleoside 5'-triphosphate = RNA(n+1) + diphosphate</text>
        <dbReference type="Rhea" id="RHEA:21248"/>
        <dbReference type="Rhea" id="RHEA-COMP:14527"/>
        <dbReference type="Rhea" id="RHEA-COMP:17342"/>
        <dbReference type="ChEBI" id="CHEBI:33019"/>
        <dbReference type="ChEBI" id="CHEBI:61557"/>
        <dbReference type="ChEBI" id="CHEBI:140395"/>
        <dbReference type="EC" id="2.7.7.6"/>
    </reaction>
</comment>
<dbReference type="InterPro" id="IPR005576">
    <property type="entry name" value="Rpb7-like_N"/>
</dbReference>
<gene>
    <name evidence="4" type="primary">rpo7</name>
    <name evidence="4" type="synonym">rpoE</name>
    <name evidence="6" type="ORF">BJBARM5_0111</name>
</gene>
<dbReference type="GO" id="GO:0003677">
    <property type="term" value="F:DNA binding"/>
    <property type="evidence" value="ECO:0007669"/>
    <property type="project" value="InterPro"/>
</dbReference>
<feature type="domain" description="S1 motif" evidence="5">
    <location>
        <begin position="82"/>
        <end position="160"/>
    </location>
</feature>
<dbReference type="Gene3D" id="2.40.50.140">
    <property type="entry name" value="Nucleic acid-binding proteins"/>
    <property type="match status" value="1"/>
</dbReference>
<sequence length="179" mass="19511">MYEIITLRDKIRVDPSKLGENRDEAVKEIIKHDYVGRIIDEKALIIGVIGIDSIDEGIIIPNDASIYYNTVFRAIAYTPVLHETVRGQVTDISEIGAVVNIGPIDGLVHISQTMDDFVDFSKNTLTGRRTKASIKAGDTVLASIIAVSTKGIMKVGLTMRSIGLGKPGSKKKEKEASNK</sequence>
<dbReference type="Pfam" id="PF00575">
    <property type="entry name" value="S1"/>
    <property type="match status" value="1"/>
</dbReference>
<proteinExistence type="inferred from homology"/>
<dbReference type="EMBL" id="GG745546">
    <property type="protein sequence ID" value="EFD93102.1"/>
    <property type="molecule type" value="Genomic_DNA"/>
</dbReference>
<protein>
    <recommendedName>
        <fullName evidence="4">DNA-directed RNA polymerase subunit Rpo7</fullName>
        <ecNumber evidence="4">2.7.7.6</ecNumber>
    </recommendedName>
    <alternativeName>
        <fullName evidence="4">DNA-directed RNA polymerase subunit E</fullName>
    </alternativeName>
</protein>
<dbReference type="GO" id="GO:0006352">
    <property type="term" value="P:DNA-templated transcription initiation"/>
    <property type="evidence" value="ECO:0007669"/>
    <property type="project" value="InterPro"/>
</dbReference>
<comment type="similarity">
    <text evidence="1 4">Belongs to the eukaryotic RPB7/RPC8 RNA polymerase subunit family.</text>
</comment>
<dbReference type="PROSITE" id="PS50126">
    <property type="entry name" value="S1"/>
    <property type="match status" value="1"/>
</dbReference>
<evidence type="ECO:0000256" key="3">
    <source>
        <dbReference type="ARBA" id="ARBA00023163"/>
    </source>
</evidence>
<dbReference type="HAMAP" id="MF_00865">
    <property type="entry name" value="RNApol_arch_Rpo7"/>
    <property type="match status" value="1"/>
</dbReference>
<dbReference type="SUPFAM" id="SSF50249">
    <property type="entry name" value="Nucleic acid-binding proteins"/>
    <property type="match status" value="1"/>
</dbReference>
<dbReference type="InterPro" id="IPR046399">
    <property type="entry name" value="RNApol_Rpo7"/>
</dbReference>
<keyword evidence="2 4" id="KW-0240">DNA-directed RNA polymerase</keyword>
<evidence type="ECO:0000256" key="4">
    <source>
        <dbReference type="HAMAP-Rule" id="MF_00865"/>
    </source>
</evidence>
<dbReference type="PANTHER" id="PTHR12709">
    <property type="entry name" value="DNA-DIRECTED RNA POLYMERASE II, III"/>
    <property type="match status" value="1"/>
</dbReference>